<sequence>MKDKTPHPDLHGSDYPRTSVSRKFSRIDKHIDLPGSSDSPRASISHKPPHSERSNARTDVRSQKEKDLQREIKQVLRGDSWKMIPELLVEWEVISARDVLVECGIQFLHKERTLCEKTLEYIIKRGPLQFNEYAFASGIAHLDKEGKQRRSTMAQMGLPDVLESEWIELKDWTCMFLAVMSFRSGNYDDTLRMLDTTANYQLVLKPARFAFIMLLKAKSFLEIRQAEEALRILRMRQSQEEALSQIGDMNLGREEKDGRSSSTTRHHSRIEDSDSPPATPLKRGSILVEEEGDSLAAVHACHDLHILLMFDKSEDDAKNLFKDCKMDGSKRPPTLKEFVKKTSVRNVGDHLIDNWMPNVDELTRQM</sequence>
<evidence type="ECO:0000313" key="3">
    <source>
        <dbReference type="Proteomes" id="UP000320333"/>
    </source>
</evidence>
<feature type="region of interest" description="Disordered" evidence="1">
    <location>
        <begin position="244"/>
        <end position="282"/>
    </location>
</feature>
<evidence type="ECO:0000313" key="2">
    <source>
        <dbReference type="EMBL" id="TPX77933.1"/>
    </source>
</evidence>
<accession>A0A507FNV2</accession>
<dbReference type="Proteomes" id="UP000320333">
    <property type="component" value="Unassembled WGS sequence"/>
</dbReference>
<gene>
    <name evidence="2" type="ORF">CcCBS67573_g00808</name>
</gene>
<feature type="region of interest" description="Disordered" evidence="1">
    <location>
        <begin position="1"/>
        <end position="67"/>
    </location>
</feature>
<reference evidence="2 3" key="1">
    <citation type="journal article" date="2019" name="Sci. Rep.">
        <title>Comparative genomics of chytrid fungi reveal insights into the obligate biotrophic and pathogenic lifestyle of Synchytrium endobioticum.</title>
        <authorList>
            <person name="van de Vossenberg B.T.L.H."/>
            <person name="Warris S."/>
            <person name="Nguyen H.D.T."/>
            <person name="van Gent-Pelzer M.P.E."/>
            <person name="Joly D.L."/>
            <person name="van de Geest H.C."/>
            <person name="Bonants P.J.M."/>
            <person name="Smith D.S."/>
            <person name="Levesque C.A."/>
            <person name="van der Lee T.A.J."/>
        </authorList>
    </citation>
    <scope>NUCLEOTIDE SEQUENCE [LARGE SCALE GENOMIC DNA]</scope>
    <source>
        <strain evidence="2 3">CBS 675.73</strain>
    </source>
</reference>
<keyword evidence="3" id="KW-1185">Reference proteome</keyword>
<dbReference type="EMBL" id="QEAP01000012">
    <property type="protein sequence ID" value="TPX77933.1"/>
    <property type="molecule type" value="Genomic_DNA"/>
</dbReference>
<protein>
    <submittedName>
        <fullName evidence="2">Uncharacterized protein</fullName>
    </submittedName>
</protein>
<name>A0A507FNV2_9FUNG</name>
<organism evidence="2 3">
    <name type="scientific">Chytriomyces confervae</name>
    <dbReference type="NCBI Taxonomy" id="246404"/>
    <lineage>
        <taxon>Eukaryota</taxon>
        <taxon>Fungi</taxon>
        <taxon>Fungi incertae sedis</taxon>
        <taxon>Chytridiomycota</taxon>
        <taxon>Chytridiomycota incertae sedis</taxon>
        <taxon>Chytridiomycetes</taxon>
        <taxon>Chytridiales</taxon>
        <taxon>Chytriomycetaceae</taxon>
        <taxon>Chytriomyces</taxon>
    </lineage>
</organism>
<dbReference type="OrthoDB" id="2135135at2759"/>
<feature type="compositionally biased region" description="Basic and acidic residues" evidence="1">
    <location>
        <begin position="49"/>
        <end position="67"/>
    </location>
</feature>
<proteinExistence type="predicted"/>
<comment type="caution">
    <text evidence="2">The sequence shown here is derived from an EMBL/GenBank/DDBJ whole genome shotgun (WGS) entry which is preliminary data.</text>
</comment>
<dbReference type="AlphaFoldDB" id="A0A507FNV2"/>
<evidence type="ECO:0000256" key="1">
    <source>
        <dbReference type="SAM" id="MobiDB-lite"/>
    </source>
</evidence>
<feature type="compositionally biased region" description="Basic and acidic residues" evidence="1">
    <location>
        <begin position="1"/>
        <end position="14"/>
    </location>
</feature>